<dbReference type="InterPro" id="IPR012911">
    <property type="entry name" value="PP2C_C"/>
</dbReference>
<dbReference type="CDD" id="cd00143">
    <property type="entry name" value="PP2Cc"/>
    <property type="match status" value="1"/>
</dbReference>
<evidence type="ECO:0000256" key="13">
    <source>
        <dbReference type="ARBA" id="ARBA00022912"/>
    </source>
</evidence>
<feature type="domain" description="PPM-type phosphatase" evidence="19">
    <location>
        <begin position="1"/>
        <end position="202"/>
    </location>
</feature>
<dbReference type="Ensembl" id="ENSNLET00000040085.1">
    <property type="protein sequence ID" value="ENSNLEP00000048451.1"/>
    <property type="gene ID" value="ENSNLEG00000013715.2"/>
</dbReference>
<dbReference type="SUPFAM" id="SSF81606">
    <property type="entry name" value="PP2C-like"/>
    <property type="match status" value="1"/>
</dbReference>
<dbReference type="EMBL" id="ADFV01040614">
    <property type="status" value="NOT_ANNOTATED_CDS"/>
    <property type="molecule type" value="Genomic_DNA"/>
</dbReference>
<evidence type="ECO:0000313" key="20">
    <source>
        <dbReference type="Ensembl" id="ENSNLEP00000048451.1"/>
    </source>
</evidence>
<keyword evidence="10" id="KW-0479">Metal-binding</keyword>
<proteinExistence type="inferred from homology"/>
<dbReference type="InterPro" id="IPR036580">
    <property type="entry name" value="PP2C_C_sf"/>
</dbReference>
<dbReference type="EMBL" id="ADFV01040613">
    <property type="status" value="NOT_ANNOTATED_CDS"/>
    <property type="molecule type" value="Genomic_DNA"/>
</dbReference>
<keyword evidence="12" id="KW-0460">Magnesium</keyword>
<keyword evidence="15" id="KW-0464">Manganese</keyword>
<dbReference type="PROSITE" id="PS01032">
    <property type="entry name" value="PPM_1"/>
    <property type="match status" value="1"/>
</dbReference>
<dbReference type="SMART" id="SM00332">
    <property type="entry name" value="PP2Cc"/>
    <property type="match status" value="1"/>
</dbReference>
<dbReference type="EMBL" id="ADFV01040615">
    <property type="status" value="NOT_ANNOTATED_CDS"/>
    <property type="molecule type" value="Genomic_DNA"/>
</dbReference>
<evidence type="ECO:0000256" key="2">
    <source>
        <dbReference type="ARBA" id="ARBA00001946"/>
    </source>
</evidence>
<reference evidence="20" key="3">
    <citation type="submission" date="2025-09" db="UniProtKB">
        <authorList>
            <consortium name="Ensembl"/>
        </authorList>
    </citation>
    <scope>IDENTIFICATION</scope>
</reference>
<dbReference type="SUPFAM" id="SSF81601">
    <property type="entry name" value="Protein serine/threonine phosphatase 2C, C-terminal domain"/>
    <property type="match status" value="1"/>
</dbReference>
<evidence type="ECO:0000256" key="7">
    <source>
        <dbReference type="ARBA" id="ARBA00022490"/>
    </source>
</evidence>
<evidence type="ECO:0000313" key="21">
    <source>
        <dbReference type="Proteomes" id="UP000001073"/>
    </source>
</evidence>
<dbReference type="EC" id="3.1.3.16" evidence="6"/>
<sequence>MGAFLDKPKMEKHNAQGQGNGLRYGLSSMQGWRVEMEDAHTAVIGLPSGLESWSFFAVYDGHAGSQVAKYCCEHLLDHITNNQDFKGSAGAPSVENRVNGSLAVSRALGDFDYKCVHGKGPTEQLVSPEPEVHDIERSEEDDQFIILACDGIWDVMGNEELCDFVRSRLEVTDDLEKVCNEVVDTCLYKGSRDNMSVILICFPNAPKVSPEAVKKEAELDKYLECRVEEIIKKQGEGVPDLVHVMRTLASENIPSLPPGGELASKRNVIEAVYNRLNPYKNDDTVSSILAPSAFPSPPL</sequence>
<keyword evidence="13 18" id="KW-0904">Protein phosphatase</keyword>
<dbReference type="GeneTree" id="ENSGT00940000154832"/>
<dbReference type="Pfam" id="PF00481">
    <property type="entry name" value="PP2C"/>
    <property type="match status" value="2"/>
</dbReference>
<dbReference type="AlphaFoldDB" id="A0A2I3HY90"/>
<evidence type="ECO:0000256" key="15">
    <source>
        <dbReference type="ARBA" id="ARBA00023211"/>
    </source>
</evidence>
<dbReference type="Pfam" id="PF07830">
    <property type="entry name" value="PP2C_C"/>
    <property type="match status" value="1"/>
</dbReference>
<dbReference type="PANTHER" id="PTHR47992">
    <property type="entry name" value="PROTEIN PHOSPHATASE"/>
    <property type="match status" value="1"/>
</dbReference>
<evidence type="ECO:0000256" key="8">
    <source>
        <dbReference type="ARBA" id="ARBA00022553"/>
    </source>
</evidence>
<name>A0A2I3HY90_NOMLE</name>
<dbReference type="GO" id="GO:0005829">
    <property type="term" value="C:cytosol"/>
    <property type="evidence" value="ECO:0007669"/>
    <property type="project" value="UniProtKB-SubCell"/>
</dbReference>
<dbReference type="FunFam" id="3.60.40.10:FF:000077">
    <property type="entry name" value="Protein phosphatase 1A"/>
    <property type="match status" value="1"/>
</dbReference>
<keyword evidence="7" id="KW-0963">Cytoplasm</keyword>
<protein>
    <recommendedName>
        <fullName evidence="6">protein-serine/threonine phosphatase</fullName>
        <ecNumber evidence="6">3.1.3.16</ecNumber>
    </recommendedName>
</protein>
<dbReference type="InterPro" id="IPR000222">
    <property type="entry name" value="PP2C_BS"/>
</dbReference>
<dbReference type="InterPro" id="IPR036457">
    <property type="entry name" value="PPM-type-like_dom_sf"/>
</dbReference>
<dbReference type="Proteomes" id="UP000001073">
    <property type="component" value="Chromosome 1a"/>
</dbReference>
<dbReference type="FunFam" id="1.10.10.430:FF:000002">
    <property type="entry name" value="Protein phosphatase, Mg2+/Mn2+ dependent 1A"/>
    <property type="match status" value="1"/>
</dbReference>
<reference evidence="20" key="2">
    <citation type="submission" date="2025-08" db="UniProtKB">
        <authorList>
            <consortium name="Ensembl"/>
        </authorList>
    </citation>
    <scope>IDENTIFICATION</scope>
</reference>
<dbReference type="GO" id="GO:0004722">
    <property type="term" value="F:protein serine/threonine phosphatase activity"/>
    <property type="evidence" value="ECO:0007669"/>
    <property type="project" value="UniProtKB-EC"/>
</dbReference>
<dbReference type="InterPro" id="IPR001932">
    <property type="entry name" value="PPM-type_phosphatase-like_dom"/>
</dbReference>
<dbReference type="PROSITE" id="PS51746">
    <property type="entry name" value="PPM_2"/>
    <property type="match status" value="1"/>
</dbReference>
<dbReference type="EMBL" id="ADFV01040616">
    <property type="status" value="NOT_ANNOTATED_CDS"/>
    <property type="molecule type" value="Genomic_DNA"/>
</dbReference>
<evidence type="ECO:0000256" key="6">
    <source>
        <dbReference type="ARBA" id="ARBA00013081"/>
    </source>
</evidence>
<dbReference type="InterPro" id="IPR015655">
    <property type="entry name" value="PP2C"/>
</dbReference>
<dbReference type="Gene3D" id="3.60.40.10">
    <property type="entry name" value="PPM-type phosphatase domain"/>
    <property type="match status" value="2"/>
</dbReference>
<dbReference type="GO" id="GO:0016020">
    <property type="term" value="C:membrane"/>
    <property type="evidence" value="ECO:0007669"/>
    <property type="project" value="UniProtKB-SubCell"/>
</dbReference>
<evidence type="ECO:0000256" key="12">
    <source>
        <dbReference type="ARBA" id="ARBA00022842"/>
    </source>
</evidence>
<reference evidence="20 21" key="1">
    <citation type="submission" date="2012-10" db="EMBL/GenBank/DDBJ databases">
        <authorList>
            <consortium name="Gibbon Genome Sequencing Consortium"/>
        </authorList>
    </citation>
    <scope>NUCLEOTIDE SEQUENCE [LARGE SCALE GENOMIC DNA]</scope>
</reference>
<keyword evidence="9" id="KW-0519">Myristate</keyword>
<keyword evidence="8" id="KW-0597">Phosphoprotein</keyword>
<comment type="cofactor">
    <cofactor evidence="1">
        <name>Mn(2+)</name>
        <dbReference type="ChEBI" id="CHEBI:29035"/>
    </cofactor>
</comment>
<dbReference type="EMBL" id="ADFV01040617">
    <property type="status" value="NOT_ANNOTATED_CDS"/>
    <property type="molecule type" value="Genomic_DNA"/>
</dbReference>
<keyword evidence="11 18" id="KW-0378">Hydrolase</keyword>
<evidence type="ECO:0000256" key="14">
    <source>
        <dbReference type="ARBA" id="ARBA00023136"/>
    </source>
</evidence>
<evidence type="ECO:0000256" key="5">
    <source>
        <dbReference type="ARBA" id="ARBA00006702"/>
    </source>
</evidence>
<evidence type="ECO:0000256" key="4">
    <source>
        <dbReference type="ARBA" id="ARBA00004635"/>
    </source>
</evidence>
<evidence type="ECO:0000256" key="16">
    <source>
        <dbReference type="ARBA" id="ARBA00023288"/>
    </source>
</evidence>
<organism evidence="20 21">
    <name type="scientific">Nomascus leucogenys</name>
    <name type="common">Northern white-cheeked gibbon</name>
    <name type="synonym">Hylobates leucogenys</name>
    <dbReference type="NCBI Taxonomy" id="61853"/>
    <lineage>
        <taxon>Eukaryota</taxon>
        <taxon>Metazoa</taxon>
        <taxon>Chordata</taxon>
        <taxon>Craniata</taxon>
        <taxon>Vertebrata</taxon>
        <taxon>Euteleostomi</taxon>
        <taxon>Mammalia</taxon>
        <taxon>Eutheria</taxon>
        <taxon>Euarchontoglires</taxon>
        <taxon>Primates</taxon>
        <taxon>Haplorrhini</taxon>
        <taxon>Catarrhini</taxon>
        <taxon>Hylobatidae</taxon>
        <taxon>Nomascus</taxon>
    </lineage>
</organism>
<keyword evidence="14" id="KW-0472">Membrane</keyword>
<comment type="cofactor">
    <cofactor evidence="2">
        <name>Mg(2+)</name>
        <dbReference type="ChEBI" id="CHEBI:18420"/>
    </cofactor>
</comment>
<keyword evidence="16" id="KW-0449">Lipoprotein</keyword>
<accession>A0A2I3HY90</accession>
<keyword evidence="21" id="KW-1185">Reference proteome</keyword>
<gene>
    <name evidence="20" type="primary">PPM1A</name>
</gene>
<evidence type="ECO:0000256" key="9">
    <source>
        <dbReference type="ARBA" id="ARBA00022707"/>
    </source>
</evidence>
<evidence type="ECO:0000259" key="19">
    <source>
        <dbReference type="PROSITE" id="PS51746"/>
    </source>
</evidence>
<comment type="catalytic activity">
    <reaction evidence="17">
        <text>O-phospho-L-threonyl-[protein] + H2O = L-threonyl-[protein] + phosphate</text>
        <dbReference type="Rhea" id="RHEA:47004"/>
        <dbReference type="Rhea" id="RHEA-COMP:11060"/>
        <dbReference type="Rhea" id="RHEA-COMP:11605"/>
        <dbReference type="ChEBI" id="CHEBI:15377"/>
        <dbReference type="ChEBI" id="CHEBI:30013"/>
        <dbReference type="ChEBI" id="CHEBI:43474"/>
        <dbReference type="ChEBI" id="CHEBI:61977"/>
        <dbReference type="EC" id="3.1.3.16"/>
    </reaction>
</comment>
<dbReference type="Gene3D" id="1.10.10.430">
    <property type="entry name" value="Phosphatase 2C, C-terminal domain suprefamily"/>
    <property type="match status" value="1"/>
</dbReference>
<dbReference type="GO" id="GO:0000287">
    <property type="term" value="F:magnesium ion binding"/>
    <property type="evidence" value="ECO:0007669"/>
    <property type="project" value="InterPro"/>
</dbReference>
<dbReference type="GO" id="GO:0030145">
    <property type="term" value="F:manganese ion binding"/>
    <property type="evidence" value="ECO:0007669"/>
    <property type="project" value="InterPro"/>
</dbReference>
<evidence type="ECO:0000256" key="3">
    <source>
        <dbReference type="ARBA" id="ARBA00004514"/>
    </source>
</evidence>
<comment type="subcellular location">
    <subcellularLocation>
        <location evidence="3">Cytoplasm</location>
        <location evidence="3">Cytosol</location>
    </subcellularLocation>
    <subcellularLocation>
        <location evidence="4">Membrane</location>
        <topology evidence="4">Lipid-anchor</topology>
    </subcellularLocation>
</comment>
<evidence type="ECO:0000256" key="11">
    <source>
        <dbReference type="ARBA" id="ARBA00022801"/>
    </source>
</evidence>
<evidence type="ECO:0000256" key="1">
    <source>
        <dbReference type="ARBA" id="ARBA00001936"/>
    </source>
</evidence>
<evidence type="ECO:0000256" key="10">
    <source>
        <dbReference type="ARBA" id="ARBA00022723"/>
    </source>
</evidence>
<evidence type="ECO:0000256" key="17">
    <source>
        <dbReference type="ARBA" id="ARBA00048336"/>
    </source>
</evidence>
<comment type="similarity">
    <text evidence="5 18">Belongs to the PP2C family.</text>
</comment>
<evidence type="ECO:0000256" key="18">
    <source>
        <dbReference type="RuleBase" id="RU003465"/>
    </source>
</evidence>